<proteinExistence type="predicted"/>
<accession>A0ABW1M3G5</accession>
<reference evidence="2" key="1">
    <citation type="journal article" date="2019" name="Int. J. Syst. Evol. Microbiol.">
        <title>The Global Catalogue of Microorganisms (GCM) 10K type strain sequencing project: providing services to taxonomists for standard genome sequencing and annotation.</title>
        <authorList>
            <consortium name="The Broad Institute Genomics Platform"/>
            <consortium name="The Broad Institute Genome Sequencing Center for Infectious Disease"/>
            <person name="Wu L."/>
            <person name="Ma J."/>
        </authorList>
    </citation>
    <scope>NUCLEOTIDE SEQUENCE [LARGE SCALE GENOMIC DNA]</scope>
    <source>
        <strain evidence="2">JCM 12763</strain>
    </source>
</reference>
<comment type="caution">
    <text evidence="1">The sequence shown here is derived from an EMBL/GenBank/DDBJ whole genome shotgun (WGS) entry which is preliminary data.</text>
</comment>
<evidence type="ECO:0000313" key="1">
    <source>
        <dbReference type="EMBL" id="MFC6058083.1"/>
    </source>
</evidence>
<dbReference type="EMBL" id="JBHSPT010000049">
    <property type="protein sequence ID" value="MFC6058083.1"/>
    <property type="molecule type" value="Genomic_DNA"/>
</dbReference>
<protein>
    <submittedName>
        <fullName evidence="1">Uncharacterized protein</fullName>
    </submittedName>
</protein>
<organism evidence="1 2">
    <name type="scientific">Streptomyces pratens</name>
    <dbReference type="NCBI Taxonomy" id="887456"/>
    <lineage>
        <taxon>Bacteria</taxon>
        <taxon>Bacillati</taxon>
        <taxon>Actinomycetota</taxon>
        <taxon>Actinomycetes</taxon>
        <taxon>Kitasatosporales</taxon>
        <taxon>Streptomycetaceae</taxon>
        <taxon>Streptomyces</taxon>
    </lineage>
</organism>
<sequence>YQIFPIRFPRGFAFRVPAFALSLSGDSDFIRSFAPNLPVEFFRFIERGFVEILDLEKQSDNHGCRCGSKPGSKQLFKSTSPLGPCQRFLWGEEETSS</sequence>
<gene>
    <name evidence="1" type="ORF">ACFP50_22295</name>
</gene>
<feature type="non-terminal residue" evidence="1">
    <location>
        <position position="1"/>
    </location>
</feature>
<dbReference type="RefSeq" id="WP_386400519.1">
    <property type="nucleotide sequence ID" value="NZ_JBHSPT010000049.1"/>
</dbReference>
<evidence type="ECO:0000313" key="2">
    <source>
        <dbReference type="Proteomes" id="UP001596242"/>
    </source>
</evidence>
<dbReference type="Proteomes" id="UP001596242">
    <property type="component" value="Unassembled WGS sequence"/>
</dbReference>
<name>A0ABW1M3G5_9ACTN</name>
<keyword evidence="2" id="KW-1185">Reference proteome</keyword>